<dbReference type="GO" id="GO:0005840">
    <property type="term" value="C:ribosome"/>
    <property type="evidence" value="ECO:0007669"/>
    <property type="project" value="UniProtKB-KW"/>
</dbReference>
<reference evidence="6 7" key="1">
    <citation type="submission" date="2015-01" db="EMBL/GenBank/DDBJ databases">
        <title>Genome Sequencing of Rickettsiales.</title>
        <authorList>
            <person name="Daugherty S.C."/>
            <person name="Su Q."/>
            <person name="Abolude K."/>
            <person name="Beier-Sexton M."/>
            <person name="Carlyon J.A."/>
            <person name="Carter R."/>
            <person name="Day N.P."/>
            <person name="Dumler S.J."/>
            <person name="Dyachenko V."/>
            <person name="Godinez A."/>
            <person name="Kurtti T.J."/>
            <person name="Lichay M."/>
            <person name="Mullins K.E."/>
            <person name="Ott S."/>
            <person name="Pappas-Brown V."/>
            <person name="Paris D.H."/>
            <person name="Patel P."/>
            <person name="Richards A.L."/>
            <person name="Sadzewicz L."/>
            <person name="Sears K."/>
            <person name="Seidman D."/>
            <person name="Sengamalay N."/>
            <person name="Stenos J."/>
            <person name="Tallon L.J."/>
            <person name="Vincent G."/>
            <person name="Fraser C.M."/>
            <person name="Munderloh U."/>
            <person name="Dunning-Hotopp J.C."/>
        </authorList>
    </citation>
    <scope>NUCLEOTIDE SEQUENCE [LARGE SCALE GENOMIC DNA]</scope>
    <source>
        <strain evidence="6 7">TA716</strain>
    </source>
</reference>
<dbReference type="Proteomes" id="UP000033671">
    <property type="component" value="Unassembled WGS sequence"/>
</dbReference>
<name>A0A0F3PBF3_ORITS</name>
<evidence type="ECO:0000256" key="4">
    <source>
        <dbReference type="ARBA" id="ARBA00035244"/>
    </source>
</evidence>
<evidence type="ECO:0000313" key="6">
    <source>
        <dbReference type="EMBL" id="KJV77628.1"/>
    </source>
</evidence>
<dbReference type="EMBL" id="LAOA01000002">
    <property type="protein sequence ID" value="KJV77628.1"/>
    <property type="molecule type" value="Genomic_DNA"/>
</dbReference>
<comment type="caution">
    <text evidence="6">The sequence shown here is derived from an EMBL/GenBank/DDBJ whole genome shotgun (WGS) entry which is preliminary data.</text>
</comment>
<dbReference type="GO" id="GO:1990904">
    <property type="term" value="C:ribonucleoprotein complex"/>
    <property type="evidence" value="ECO:0007669"/>
    <property type="project" value="UniProtKB-KW"/>
</dbReference>
<comment type="function">
    <text evidence="5">One of the primary rRNA binding proteins, this protein initially binds near the 5'-end of the 23S rRNA. It is important during the early stages of 50S assembly. It makes multiple contacts with different domains of the 23S rRNA in the assembled 50S subunit and ribosome.</text>
</comment>
<keyword evidence="2 5" id="KW-0689">Ribosomal protein</keyword>
<sequence>MKVKVYNLLQEIEKEVELNPSVFCLKYRPDIIKLVIDWQLAKRMSGTHCTKTISGVSGTTKKPFKQKGTGNARQGSLRSVQMRGGGISHGPVVRSHEFDVPKKIRKQALKYALSYKLSVNKLIVVDDFNIGSNKTAVLKNLLKKYNYSNYSGFFCIDDQNVDRNFFLASRNLFNLNVVAQIGANPYDIMKHDCVMVTLSAAKSLEMRLAE</sequence>
<organism evidence="6 7">
    <name type="scientific">Orientia tsutsugamushi str. TA716</name>
    <dbReference type="NCBI Taxonomy" id="1359175"/>
    <lineage>
        <taxon>Bacteria</taxon>
        <taxon>Pseudomonadati</taxon>
        <taxon>Pseudomonadota</taxon>
        <taxon>Alphaproteobacteria</taxon>
        <taxon>Rickettsiales</taxon>
        <taxon>Rickettsiaceae</taxon>
        <taxon>Rickettsieae</taxon>
        <taxon>Orientia</taxon>
    </lineage>
</organism>
<dbReference type="SUPFAM" id="SSF52166">
    <property type="entry name" value="Ribosomal protein L4"/>
    <property type="match status" value="1"/>
</dbReference>
<evidence type="ECO:0000313" key="7">
    <source>
        <dbReference type="Proteomes" id="UP000033671"/>
    </source>
</evidence>
<gene>
    <name evidence="5 6" type="primary">rplD</name>
    <name evidence="6" type="ORF">OTSTA716_0087</name>
</gene>
<proteinExistence type="inferred from homology"/>
<keyword evidence="5" id="KW-0694">RNA-binding</keyword>
<comment type="similarity">
    <text evidence="1 5">Belongs to the universal ribosomal protein uL4 family.</text>
</comment>
<dbReference type="PANTHER" id="PTHR10746:SF6">
    <property type="entry name" value="LARGE RIBOSOMAL SUBUNIT PROTEIN UL4M"/>
    <property type="match status" value="1"/>
</dbReference>
<dbReference type="HAMAP" id="MF_01328_B">
    <property type="entry name" value="Ribosomal_uL4_B"/>
    <property type="match status" value="1"/>
</dbReference>
<dbReference type="InterPro" id="IPR023574">
    <property type="entry name" value="Ribosomal_uL4_dom_sf"/>
</dbReference>
<evidence type="ECO:0000256" key="3">
    <source>
        <dbReference type="ARBA" id="ARBA00023274"/>
    </source>
</evidence>
<dbReference type="NCBIfam" id="TIGR03953">
    <property type="entry name" value="rplD_bact"/>
    <property type="match status" value="1"/>
</dbReference>
<comment type="subunit">
    <text evidence="5">Part of the 50S ribosomal subunit.</text>
</comment>
<keyword evidence="5" id="KW-0699">rRNA-binding</keyword>
<accession>A0A0F3PBF3</accession>
<dbReference type="GO" id="GO:0006412">
    <property type="term" value="P:translation"/>
    <property type="evidence" value="ECO:0007669"/>
    <property type="project" value="UniProtKB-UniRule"/>
</dbReference>
<dbReference type="SMR" id="A0A0F3PBF3"/>
<protein>
    <recommendedName>
        <fullName evidence="4 5">Large ribosomal subunit protein uL4</fullName>
    </recommendedName>
</protein>
<dbReference type="Gene3D" id="3.40.1370.10">
    <property type="match status" value="1"/>
</dbReference>
<dbReference type="RefSeq" id="WP_011944439.1">
    <property type="nucleotide sequence ID" value="NZ_LAOA01000002.1"/>
</dbReference>
<dbReference type="InterPro" id="IPR002136">
    <property type="entry name" value="Ribosomal_uL4"/>
</dbReference>
<keyword evidence="3 5" id="KW-0687">Ribonucleoprotein</keyword>
<evidence type="ECO:0000256" key="1">
    <source>
        <dbReference type="ARBA" id="ARBA00010528"/>
    </source>
</evidence>
<dbReference type="PANTHER" id="PTHR10746">
    <property type="entry name" value="50S RIBOSOMAL PROTEIN L4"/>
    <property type="match status" value="1"/>
</dbReference>
<dbReference type="AlphaFoldDB" id="A0A0F3PBF3"/>
<evidence type="ECO:0000256" key="5">
    <source>
        <dbReference type="HAMAP-Rule" id="MF_01328"/>
    </source>
</evidence>
<evidence type="ECO:0000256" key="2">
    <source>
        <dbReference type="ARBA" id="ARBA00022980"/>
    </source>
</evidence>
<comment type="function">
    <text evidence="5">Forms part of the polypeptide exit tunnel.</text>
</comment>
<dbReference type="InterPro" id="IPR013005">
    <property type="entry name" value="Ribosomal_uL4-like"/>
</dbReference>
<dbReference type="Pfam" id="PF00573">
    <property type="entry name" value="Ribosomal_L4"/>
    <property type="match status" value="1"/>
</dbReference>
<dbReference type="GO" id="GO:0019843">
    <property type="term" value="F:rRNA binding"/>
    <property type="evidence" value="ECO:0007669"/>
    <property type="project" value="UniProtKB-UniRule"/>
</dbReference>
<dbReference type="GO" id="GO:0003735">
    <property type="term" value="F:structural constituent of ribosome"/>
    <property type="evidence" value="ECO:0007669"/>
    <property type="project" value="InterPro"/>
</dbReference>
<dbReference type="PATRIC" id="fig|1359175.3.peg.1321"/>